<dbReference type="SUPFAM" id="SSF53448">
    <property type="entry name" value="Nucleotide-diphospho-sugar transferases"/>
    <property type="match status" value="1"/>
</dbReference>
<dbReference type="EMBL" id="MBUA01000012">
    <property type="protein sequence ID" value="MBC6491040.1"/>
    <property type="molecule type" value="Genomic_DNA"/>
</dbReference>
<keyword evidence="5" id="KW-1185">Reference proteome</keyword>
<evidence type="ECO:0000313" key="4">
    <source>
        <dbReference type="EMBL" id="MBC6491040.1"/>
    </source>
</evidence>
<accession>A0ABR7M7P3</accession>
<comment type="caution">
    <text evidence="4">The sequence shown here is derived from an EMBL/GenBank/DDBJ whole genome shotgun (WGS) entry which is preliminary data.</text>
</comment>
<feature type="domain" description="Nucleotidyl transferase" evidence="3">
    <location>
        <begin position="2"/>
        <end position="144"/>
    </location>
</feature>
<name>A0ABR7M7P3_9BACT</name>
<evidence type="ECO:0000256" key="1">
    <source>
        <dbReference type="ARBA" id="ARBA00022679"/>
    </source>
</evidence>
<keyword evidence="1" id="KW-0808">Transferase</keyword>
<dbReference type="InterPro" id="IPR029044">
    <property type="entry name" value="Nucleotide-diphossugar_trans"/>
</dbReference>
<evidence type="ECO:0000313" key="5">
    <source>
        <dbReference type="Proteomes" id="UP000765802"/>
    </source>
</evidence>
<dbReference type="InterPro" id="IPR005835">
    <property type="entry name" value="NTP_transferase_dom"/>
</dbReference>
<dbReference type="Gene3D" id="3.90.550.10">
    <property type="entry name" value="Spore Coat Polysaccharide Biosynthesis Protein SpsA, Chain A"/>
    <property type="match status" value="1"/>
</dbReference>
<sequence length="279" mass="30992">MKAIIFAAGLGTRFKPWTDQHPKALAMVNGKSLLQRNIEYLQRFGINEVVVNVHHFADQVIAAVQENHGWGSRVLISDEREEVLETGGGLLKARLLLEGGAYGKAPEPFVSINADVLTDLDLNRLVAFHEQQEALVSFGVTGRRTSRYLLFDEDSRLRGWVNTKTGDYRFPGQAGMLRRDAPCMADDINAIANGPRTADPAKPDLSLPFAGYTPKAYSTVVVYDPSVFRYIRQTGKFSLIDTYLDLATEHRIMGFDHSGDKFVDVGKPESVAEAERMFG</sequence>
<protein>
    <recommendedName>
        <fullName evidence="3">Nucleotidyl transferase domain-containing protein</fullName>
    </recommendedName>
</protein>
<evidence type="ECO:0000256" key="2">
    <source>
        <dbReference type="ARBA" id="ARBA00022695"/>
    </source>
</evidence>
<keyword evidence="2" id="KW-0548">Nucleotidyltransferase</keyword>
<dbReference type="Proteomes" id="UP000765802">
    <property type="component" value="Unassembled WGS sequence"/>
</dbReference>
<dbReference type="RefSeq" id="WP_246456866.1">
    <property type="nucleotide sequence ID" value="NZ_JBHULF010000014.1"/>
</dbReference>
<dbReference type="PANTHER" id="PTHR43584">
    <property type="entry name" value="NUCLEOTIDYL TRANSFERASE"/>
    <property type="match status" value="1"/>
</dbReference>
<dbReference type="Pfam" id="PF00483">
    <property type="entry name" value="NTP_transferase"/>
    <property type="match status" value="1"/>
</dbReference>
<reference evidence="4 5" key="1">
    <citation type="submission" date="2016-07" db="EMBL/GenBank/DDBJ databases">
        <title>Genome analysis of Flavihumibacter stibioxidans YS-17.</title>
        <authorList>
            <person name="Shi K."/>
            <person name="Han Y."/>
            <person name="Wang G."/>
        </authorList>
    </citation>
    <scope>NUCLEOTIDE SEQUENCE [LARGE SCALE GENOMIC DNA]</scope>
    <source>
        <strain evidence="4 5">YS-17</strain>
    </source>
</reference>
<dbReference type="PANTHER" id="PTHR43584:SF8">
    <property type="entry name" value="N-ACETYLMURAMATE ALPHA-1-PHOSPHATE URIDYLYLTRANSFERASE"/>
    <property type="match status" value="1"/>
</dbReference>
<proteinExistence type="predicted"/>
<evidence type="ECO:0000259" key="3">
    <source>
        <dbReference type="Pfam" id="PF00483"/>
    </source>
</evidence>
<organism evidence="4 5">
    <name type="scientific">Flavihumibacter stibioxidans</name>
    <dbReference type="NCBI Taxonomy" id="1834163"/>
    <lineage>
        <taxon>Bacteria</taxon>
        <taxon>Pseudomonadati</taxon>
        <taxon>Bacteroidota</taxon>
        <taxon>Chitinophagia</taxon>
        <taxon>Chitinophagales</taxon>
        <taxon>Chitinophagaceae</taxon>
        <taxon>Flavihumibacter</taxon>
    </lineage>
</organism>
<dbReference type="InterPro" id="IPR050065">
    <property type="entry name" value="GlmU-like"/>
</dbReference>
<gene>
    <name evidence="4" type="ORF">BC349_08360</name>
</gene>